<protein>
    <recommendedName>
        <fullName evidence="3">DUF1488 domain-containing protein</fullName>
    </recommendedName>
</protein>
<evidence type="ECO:0000313" key="2">
    <source>
        <dbReference type="Proteomes" id="UP000198638"/>
    </source>
</evidence>
<organism evidence="1 2">
    <name type="scientific">Paraburkholderia sartisoli</name>
    <dbReference type="NCBI Taxonomy" id="83784"/>
    <lineage>
        <taxon>Bacteria</taxon>
        <taxon>Pseudomonadati</taxon>
        <taxon>Pseudomonadota</taxon>
        <taxon>Betaproteobacteria</taxon>
        <taxon>Burkholderiales</taxon>
        <taxon>Burkholderiaceae</taxon>
        <taxon>Paraburkholderia</taxon>
    </lineage>
</organism>
<proteinExistence type="predicted"/>
<accession>A0A1H4HU09</accession>
<dbReference type="STRING" id="83784.SAMN05192564_11627"/>
<dbReference type="AlphaFoldDB" id="A0A1H4HU09"/>
<sequence>MSVYVDEAFRPCVTECATVAFRVCFDDRAQVFEVSAEALMTWCGAASRRRTDLLVAFEDRLYEILKVAEYRRSFQPAEPIRLDVDEFRTVLH</sequence>
<keyword evidence="2" id="KW-1185">Reference proteome</keyword>
<reference evidence="2" key="1">
    <citation type="submission" date="2016-10" db="EMBL/GenBank/DDBJ databases">
        <authorList>
            <person name="Varghese N."/>
            <person name="Submissions S."/>
        </authorList>
    </citation>
    <scope>NUCLEOTIDE SEQUENCE [LARGE SCALE GENOMIC DNA]</scope>
    <source>
        <strain evidence="2">LMG 24000</strain>
    </source>
</reference>
<dbReference type="Proteomes" id="UP000198638">
    <property type="component" value="Unassembled WGS sequence"/>
</dbReference>
<name>A0A1H4HU09_9BURK</name>
<dbReference type="RefSeq" id="WP_090538307.1">
    <property type="nucleotide sequence ID" value="NZ_FNRQ01000016.1"/>
</dbReference>
<evidence type="ECO:0000313" key="1">
    <source>
        <dbReference type="EMBL" id="SEB24970.1"/>
    </source>
</evidence>
<dbReference type="OrthoDB" id="9098792at2"/>
<dbReference type="EMBL" id="FNRQ01000016">
    <property type="protein sequence ID" value="SEB24970.1"/>
    <property type="molecule type" value="Genomic_DNA"/>
</dbReference>
<evidence type="ECO:0008006" key="3">
    <source>
        <dbReference type="Google" id="ProtNLM"/>
    </source>
</evidence>
<gene>
    <name evidence="1" type="ORF">SAMN05192564_11627</name>
</gene>